<gene>
    <name evidence="3" type="ORF">B0T25DRAFT_535629</name>
</gene>
<feature type="region of interest" description="Disordered" evidence="1">
    <location>
        <begin position="151"/>
        <end position="207"/>
    </location>
</feature>
<evidence type="ECO:0000313" key="4">
    <source>
        <dbReference type="Proteomes" id="UP001275084"/>
    </source>
</evidence>
<sequence>MTARASGTSAGILSKRRRRFSGPLATPQYVRATRFSSTTAPLLPLSTTARCSSKRPTTPTMHTSGDHMVPVHRSASVMGSFPPTRSYCITPFSRMGTKHHETVFTTAARLRASCSGAKSAAPASGWRAAFRPSPMWWMAAISLLTSASRTESWQPSHSHPESPAGPRPTTDPAGVHRDHGHGRGLCRPQSPAVRHVRRPNPVPRRRRLIRVSVNASSPDVPDVNPFFASKAGDTLGDQQLFSSAGAQLVIARDVIHAPTVATHSAMRVGQPVFIYAGAAVNAVVVLVALVEAVKTRLWRGTPKLNFADVKGVVVASSAGGEGVARSVKRAYGEAGAGEGWVGSAADRTAGAVEVVMKRGGWDWL</sequence>
<keyword evidence="2" id="KW-1133">Transmembrane helix</keyword>
<feature type="transmembrane region" description="Helical" evidence="2">
    <location>
        <begin position="272"/>
        <end position="293"/>
    </location>
</feature>
<protein>
    <submittedName>
        <fullName evidence="3">Uncharacterized protein</fullName>
    </submittedName>
</protein>
<dbReference type="EMBL" id="JAUIQD010000002">
    <property type="protein sequence ID" value="KAK3360429.1"/>
    <property type="molecule type" value="Genomic_DNA"/>
</dbReference>
<name>A0AAJ0HS43_9PEZI</name>
<evidence type="ECO:0000313" key="3">
    <source>
        <dbReference type="EMBL" id="KAK3360429.1"/>
    </source>
</evidence>
<dbReference type="Proteomes" id="UP001275084">
    <property type="component" value="Unassembled WGS sequence"/>
</dbReference>
<comment type="caution">
    <text evidence="3">The sequence shown here is derived from an EMBL/GenBank/DDBJ whole genome shotgun (WGS) entry which is preliminary data.</text>
</comment>
<keyword evidence="2" id="KW-0472">Membrane</keyword>
<reference evidence="3" key="2">
    <citation type="submission" date="2023-06" db="EMBL/GenBank/DDBJ databases">
        <authorList>
            <consortium name="Lawrence Berkeley National Laboratory"/>
            <person name="Haridas S."/>
            <person name="Hensen N."/>
            <person name="Bonometti L."/>
            <person name="Westerberg I."/>
            <person name="Brannstrom I.O."/>
            <person name="Guillou S."/>
            <person name="Cros-Aarteil S."/>
            <person name="Calhoun S."/>
            <person name="Kuo A."/>
            <person name="Mondo S."/>
            <person name="Pangilinan J."/>
            <person name="Riley R."/>
            <person name="Labutti K."/>
            <person name="Andreopoulos B."/>
            <person name="Lipzen A."/>
            <person name="Chen C."/>
            <person name="Yanf M."/>
            <person name="Daum C."/>
            <person name="Ng V."/>
            <person name="Clum A."/>
            <person name="Steindorff A."/>
            <person name="Ohm R."/>
            <person name="Martin F."/>
            <person name="Silar P."/>
            <person name="Natvig D."/>
            <person name="Lalanne C."/>
            <person name="Gautier V."/>
            <person name="Ament-Velasquez S.L."/>
            <person name="Kruys A."/>
            <person name="Hutchinson M.I."/>
            <person name="Powell A.J."/>
            <person name="Barry K."/>
            <person name="Miller A.N."/>
            <person name="Grigoriev I.V."/>
            <person name="Debuchy R."/>
            <person name="Gladieux P."/>
            <person name="Thoren M.H."/>
            <person name="Johannesson H."/>
        </authorList>
    </citation>
    <scope>NUCLEOTIDE SEQUENCE</scope>
    <source>
        <strain evidence="3">CBS 955.72</strain>
    </source>
</reference>
<dbReference type="AlphaFoldDB" id="A0AAJ0HS43"/>
<reference evidence="3" key="1">
    <citation type="journal article" date="2023" name="Mol. Phylogenet. Evol.">
        <title>Genome-scale phylogeny and comparative genomics of the fungal order Sordariales.</title>
        <authorList>
            <person name="Hensen N."/>
            <person name="Bonometti L."/>
            <person name="Westerberg I."/>
            <person name="Brannstrom I.O."/>
            <person name="Guillou S."/>
            <person name="Cros-Aarteil S."/>
            <person name="Calhoun S."/>
            <person name="Haridas S."/>
            <person name="Kuo A."/>
            <person name="Mondo S."/>
            <person name="Pangilinan J."/>
            <person name="Riley R."/>
            <person name="LaButti K."/>
            <person name="Andreopoulos B."/>
            <person name="Lipzen A."/>
            <person name="Chen C."/>
            <person name="Yan M."/>
            <person name="Daum C."/>
            <person name="Ng V."/>
            <person name="Clum A."/>
            <person name="Steindorff A."/>
            <person name="Ohm R.A."/>
            <person name="Martin F."/>
            <person name="Silar P."/>
            <person name="Natvig D.O."/>
            <person name="Lalanne C."/>
            <person name="Gautier V."/>
            <person name="Ament-Velasquez S.L."/>
            <person name="Kruys A."/>
            <person name="Hutchinson M.I."/>
            <person name="Powell A.J."/>
            <person name="Barry K."/>
            <person name="Miller A.N."/>
            <person name="Grigoriev I.V."/>
            <person name="Debuchy R."/>
            <person name="Gladieux P."/>
            <person name="Hiltunen Thoren M."/>
            <person name="Johannesson H."/>
        </authorList>
    </citation>
    <scope>NUCLEOTIDE SEQUENCE</scope>
    <source>
        <strain evidence="3">CBS 955.72</strain>
    </source>
</reference>
<keyword evidence="2" id="KW-0812">Transmembrane</keyword>
<organism evidence="3 4">
    <name type="scientific">Lasiosphaeria hispida</name>
    <dbReference type="NCBI Taxonomy" id="260671"/>
    <lineage>
        <taxon>Eukaryota</taxon>
        <taxon>Fungi</taxon>
        <taxon>Dikarya</taxon>
        <taxon>Ascomycota</taxon>
        <taxon>Pezizomycotina</taxon>
        <taxon>Sordariomycetes</taxon>
        <taxon>Sordariomycetidae</taxon>
        <taxon>Sordariales</taxon>
        <taxon>Lasiosphaeriaceae</taxon>
        <taxon>Lasiosphaeria</taxon>
    </lineage>
</organism>
<evidence type="ECO:0000256" key="1">
    <source>
        <dbReference type="SAM" id="MobiDB-lite"/>
    </source>
</evidence>
<evidence type="ECO:0000256" key="2">
    <source>
        <dbReference type="SAM" id="Phobius"/>
    </source>
</evidence>
<proteinExistence type="predicted"/>
<accession>A0AAJ0HS43</accession>
<feature type="compositionally biased region" description="Basic residues" evidence="1">
    <location>
        <begin position="194"/>
        <end position="207"/>
    </location>
</feature>
<keyword evidence="4" id="KW-1185">Reference proteome</keyword>